<proteinExistence type="predicted"/>
<feature type="transmembrane region" description="Helical" evidence="1">
    <location>
        <begin position="269"/>
        <end position="289"/>
    </location>
</feature>
<dbReference type="EMBL" id="JYGP01000002">
    <property type="protein sequence ID" value="KJQ69066.1"/>
    <property type="molecule type" value="Genomic_DNA"/>
</dbReference>
<name>A0A0F2DHJ8_STRMT</name>
<dbReference type="Proteomes" id="UP000033538">
    <property type="component" value="Unassembled WGS sequence"/>
</dbReference>
<evidence type="ECO:0000313" key="3">
    <source>
        <dbReference type="Proteomes" id="UP000033538"/>
    </source>
</evidence>
<feature type="transmembrane region" description="Helical" evidence="1">
    <location>
        <begin position="230"/>
        <end position="249"/>
    </location>
</feature>
<protein>
    <submittedName>
        <fullName evidence="2">Uncharacterized protein</fullName>
    </submittedName>
</protein>
<keyword evidence="1" id="KW-1133">Transmembrane helix</keyword>
<feature type="transmembrane region" description="Helical" evidence="1">
    <location>
        <begin position="62"/>
        <end position="85"/>
    </location>
</feature>
<feature type="transmembrane region" description="Helical" evidence="1">
    <location>
        <begin position="133"/>
        <end position="156"/>
    </location>
</feature>
<feature type="transmembrane region" description="Helical" evidence="1">
    <location>
        <begin position="97"/>
        <end position="121"/>
    </location>
</feature>
<keyword evidence="1" id="KW-0472">Membrane</keyword>
<accession>A0A0F2DHJ8</accession>
<feature type="transmembrane region" description="Helical" evidence="1">
    <location>
        <begin position="188"/>
        <end position="209"/>
    </location>
</feature>
<dbReference type="AlphaFoldDB" id="A0A0F2DHJ8"/>
<feature type="transmembrane region" description="Helical" evidence="1">
    <location>
        <begin position="24"/>
        <end position="56"/>
    </location>
</feature>
<gene>
    <name evidence="2" type="ORF">TZ90_01438</name>
</gene>
<feature type="transmembrane region" description="Helical" evidence="1">
    <location>
        <begin position="163"/>
        <end position="182"/>
    </location>
</feature>
<dbReference type="RefSeq" id="WP_045612282.1">
    <property type="nucleotide sequence ID" value="NZ_JYGP01000002.1"/>
</dbReference>
<comment type="caution">
    <text evidence="2">The sequence shown here is derived from an EMBL/GenBank/DDBJ whole genome shotgun (WGS) entry which is preliminary data.</text>
</comment>
<sequence length="295" mass="33833">MGNYTISEERMLSRIKSFASKRGGYLLLLFDFLLLIISLLLIPIILVIDFFLGWFIGWKTVLFDLLILGSLPFLALLLIVRFYFCEIGKIETRIERLLLSIFNAVNIVVSFCIFSIIYSLFTEENSIYVIDSNSLIADAVFFLIVLIILHTIISLFMNTSFEAFSILYLLLVSMMKILESVVNTNWQVIMILYTLTILVLHEDNINLFAKKKIDTEKKEEIKAFISYLKVYVGIIPLSLYGGVSISNLYPIKILSSIGDQYNELISGAIYTISIFTVSLSMIQIVLMFLRKKLRD</sequence>
<evidence type="ECO:0000313" key="2">
    <source>
        <dbReference type="EMBL" id="KJQ69066.1"/>
    </source>
</evidence>
<organism evidence="2 3">
    <name type="scientific">Streptococcus mitis</name>
    <dbReference type="NCBI Taxonomy" id="28037"/>
    <lineage>
        <taxon>Bacteria</taxon>
        <taxon>Bacillati</taxon>
        <taxon>Bacillota</taxon>
        <taxon>Bacilli</taxon>
        <taxon>Lactobacillales</taxon>
        <taxon>Streptococcaceae</taxon>
        <taxon>Streptococcus</taxon>
        <taxon>Streptococcus mitis group</taxon>
    </lineage>
</organism>
<reference evidence="2 3" key="1">
    <citation type="submission" date="2015-02" db="EMBL/GenBank/DDBJ databases">
        <title>Evolution of amylase-binding proteins of oral streptococcal species.</title>
        <authorList>
            <person name="Haase E.M."/>
        </authorList>
    </citation>
    <scope>NUCLEOTIDE SEQUENCE [LARGE SCALE GENOMIC DNA]</scope>
    <source>
        <strain evidence="2 3">OT25</strain>
    </source>
</reference>
<evidence type="ECO:0000256" key="1">
    <source>
        <dbReference type="SAM" id="Phobius"/>
    </source>
</evidence>
<dbReference type="PATRIC" id="fig|28037.212.peg.1412"/>
<keyword evidence="1" id="KW-0812">Transmembrane</keyword>